<evidence type="ECO:0000259" key="10">
    <source>
        <dbReference type="PROSITE" id="PS50071"/>
    </source>
</evidence>
<comment type="subcellular location">
    <subcellularLocation>
        <location evidence="7 8">Nucleus</location>
    </subcellularLocation>
</comment>
<feature type="compositionally biased region" description="Low complexity" evidence="9">
    <location>
        <begin position="83"/>
        <end position="99"/>
    </location>
</feature>
<feature type="domain" description="Homeobox" evidence="10">
    <location>
        <begin position="125"/>
        <end position="185"/>
    </location>
</feature>
<dbReference type="SUPFAM" id="SSF46689">
    <property type="entry name" value="Homeodomain-like"/>
    <property type="match status" value="1"/>
</dbReference>
<dbReference type="GO" id="GO:0005634">
    <property type="term" value="C:nucleus"/>
    <property type="evidence" value="ECO:0007669"/>
    <property type="project" value="UniProtKB-SubCell"/>
</dbReference>
<keyword evidence="12" id="KW-1185">Reference proteome</keyword>
<evidence type="ECO:0000256" key="3">
    <source>
        <dbReference type="ARBA" id="ARBA00023155"/>
    </source>
</evidence>
<feature type="region of interest" description="Disordered" evidence="9">
    <location>
        <begin position="1"/>
        <end position="105"/>
    </location>
</feature>
<sequence>LLTYNQNHISKLMSPIPQMAQDSARKSSLPMSQSPLFPPRTLMQSNLQWHSDPERSLGRQEYPGPPRKPSLPRHPGPPTLGTQSVHPSHQMPSSSPVSSGCESSLGPMVCSEKHGAQQVCRKGPRKQRKERTVYSHEQKLLLLDHFDQFKYPDLEQRVKLALLIGVTENEVKIWFKNQRARWKREELKNVKEALPESTGSSQDDSVSTHSPGQLSVTANVGSLSPGTSTVGSIPNLKPSMEASLNNDQAVEDSRCSSQEDLLDGKCPAAPPNFGKPTVVEVQTDPAVTDGPASVEAAVSTRASPRSPDVVQYLHPSSEQLWKLIYEDLRQGECSET</sequence>
<evidence type="ECO:0000256" key="4">
    <source>
        <dbReference type="ARBA" id="ARBA00023163"/>
    </source>
</evidence>
<dbReference type="AlphaFoldDB" id="A0A8C8W2U3"/>
<evidence type="ECO:0000256" key="5">
    <source>
        <dbReference type="ARBA" id="ARBA00023242"/>
    </source>
</evidence>
<dbReference type="GO" id="GO:0030154">
    <property type="term" value="P:cell differentiation"/>
    <property type="evidence" value="ECO:0007669"/>
    <property type="project" value="TreeGrafter"/>
</dbReference>
<dbReference type="CDD" id="cd00086">
    <property type="entry name" value="homeodomain"/>
    <property type="match status" value="1"/>
</dbReference>
<dbReference type="InterPro" id="IPR001356">
    <property type="entry name" value="HD"/>
</dbReference>
<dbReference type="GeneTree" id="ENSGT00390000000605"/>
<keyword evidence="2 7" id="KW-0238">DNA-binding</keyword>
<evidence type="ECO:0000256" key="2">
    <source>
        <dbReference type="ARBA" id="ARBA00023125"/>
    </source>
</evidence>
<evidence type="ECO:0000313" key="12">
    <source>
        <dbReference type="Proteomes" id="UP000694547"/>
    </source>
</evidence>
<evidence type="ECO:0000256" key="1">
    <source>
        <dbReference type="ARBA" id="ARBA00023015"/>
    </source>
</evidence>
<feature type="compositionally biased region" description="Polar residues" evidence="9">
    <location>
        <begin position="197"/>
        <end position="232"/>
    </location>
</feature>
<dbReference type="SMART" id="SM00389">
    <property type="entry name" value="HOX"/>
    <property type="match status" value="1"/>
</dbReference>
<keyword evidence="3 7" id="KW-0371">Homeobox</keyword>
<evidence type="ECO:0000256" key="6">
    <source>
        <dbReference type="ARBA" id="ARBA00043972"/>
    </source>
</evidence>
<evidence type="ECO:0000256" key="8">
    <source>
        <dbReference type="RuleBase" id="RU000682"/>
    </source>
</evidence>
<dbReference type="InterPro" id="IPR009057">
    <property type="entry name" value="Homeodomain-like_sf"/>
</dbReference>
<dbReference type="Gene3D" id="1.10.10.60">
    <property type="entry name" value="Homeodomain-like"/>
    <property type="match status" value="1"/>
</dbReference>
<dbReference type="PROSITE" id="PS00027">
    <property type="entry name" value="HOMEOBOX_1"/>
    <property type="match status" value="1"/>
</dbReference>
<dbReference type="GO" id="GO:0000981">
    <property type="term" value="F:DNA-binding transcription factor activity, RNA polymerase II-specific"/>
    <property type="evidence" value="ECO:0007669"/>
    <property type="project" value="InterPro"/>
</dbReference>
<evidence type="ECO:0000256" key="7">
    <source>
        <dbReference type="PROSITE-ProRule" id="PRU00108"/>
    </source>
</evidence>
<dbReference type="PROSITE" id="PS50071">
    <property type="entry name" value="HOMEOBOX_2"/>
    <property type="match status" value="1"/>
</dbReference>
<reference evidence="12" key="1">
    <citation type="submission" date="2018-10" db="EMBL/GenBank/DDBJ databases">
        <title>Improved assembly of the deer mouse Peromyscus maniculatus genome.</title>
        <authorList>
            <person name="Lassance J.-M."/>
            <person name="Hoekstra H.E."/>
        </authorList>
    </citation>
    <scope>NUCLEOTIDE SEQUENCE [LARGE SCALE GENOMIC DNA]</scope>
</reference>
<feature type="region of interest" description="Disordered" evidence="9">
    <location>
        <begin position="285"/>
        <end position="309"/>
    </location>
</feature>
<feature type="DNA-binding region" description="Homeobox" evidence="7">
    <location>
        <begin position="127"/>
        <end position="186"/>
    </location>
</feature>
<reference evidence="11" key="2">
    <citation type="submission" date="2025-08" db="UniProtKB">
        <authorList>
            <consortium name="Ensembl"/>
        </authorList>
    </citation>
    <scope>IDENTIFICATION</scope>
</reference>
<keyword evidence="5 7" id="KW-0539">Nucleus</keyword>
<reference evidence="11" key="3">
    <citation type="submission" date="2025-09" db="UniProtKB">
        <authorList>
            <consortium name="Ensembl"/>
        </authorList>
    </citation>
    <scope>IDENTIFICATION</scope>
</reference>
<name>A0A8C8W2U3_PERMB</name>
<evidence type="ECO:0000313" key="11">
    <source>
        <dbReference type="Ensembl" id="ENSPEMP00000032663.1"/>
    </source>
</evidence>
<keyword evidence="4" id="KW-0804">Transcription</keyword>
<keyword evidence="1" id="KW-0805">Transcription regulation</keyword>
<dbReference type="Proteomes" id="UP000694547">
    <property type="component" value="Unassembled WGS sequence"/>
</dbReference>
<proteinExistence type="inferred from homology"/>
<dbReference type="Ensembl" id="ENSPEMT00000037089.1">
    <property type="protein sequence ID" value="ENSPEMP00000032663.1"/>
    <property type="gene ID" value="ENSPEMG00000026609.1"/>
</dbReference>
<dbReference type="InterPro" id="IPR017970">
    <property type="entry name" value="Homeobox_CS"/>
</dbReference>
<dbReference type="Pfam" id="PF00046">
    <property type="entry name" value="Homeodomain"/>
    <property type="match status" value="1"/>
</dbReference>
<protein>
    <recommendedName>
        <fullName evidence="10">Homeobox domain-containing protein</fullName>
    </recommendedName>
</protein>
<feature type="compositionally biased region" description="Pro residues" evidence="9">
    <location>
        <begin position="63"/>
        <end position="78"/>
    </location>
</feature>
<comment type="similarity">
    <text evidence="6">Belongs to the paired homeobox family. Obox subfamily.</text>
</comment>
<organism evidence="11 12">
    <name type="scientific">Peromyscus maniculatus bairdii</name>
    <name type="common">Prairie deer mouse</name>
    <dbReference type="NCBI Taxonomy" id="230844"/>
    <lineage>
        <taxon>Eukaryota</taxon>
        <taxon>Metazoa</taxon>
        <taxon>Chordata</taxon>
        <taxon>Craniata</taxon>
        <taxon>Vertebrata</taxon>
        <taxon>Euteleostomi</taxon>
        <taxon>Mammalia</taxon>
        <taxon>Eutheria</taxon>
        <taxon>Euarchontoglires</taxon>
        <taxon>Glires</taxon>
        <taxon>Rodentia</taxon>
        <taxon>Myomorpha</taxon>
        <taxon>Muroidea</taxon>
        <taxon>Cricetidae</taxon>
        <taxon>Neotominae</taxon>
        <taxon>Peromyscus</taxon>
    </lineage>
</organism>
<dbReference type="GO" id="GO:0000978">
    <property type="term" value="F:RNA polymerase II cis-regulatory region sequence-specific DNA binding"/>
    <property type="evidence" value="ECO:0007669"/>
    <property type="project" value="TreeGrafter"/>
</dbReference>
<dbReference type="PANTHER" id="PTHR24327:SF87">
    <property type="entry name" value="OBOX1-RELATED"/>
    <property type="match status" value="1"/>
</dbReference>
<dbReference type="PANTHER" id="PTHR24327">
    <property type="entry name" value="HOMEOBOX PROTEIN"/>
    <property type="match status" value="1"/>
</dbReference>
<dbReference type="InterPro" id="IPR050460">
    <property type="entry name" value="Distal-less_Homeobox_TF"/>
</dbReference>
<accession>A0A8C8W2U3</accession>
<evidence type="ECO:0000256" key="9">
    <source>
        <dbReference type="SAM" id="MobiDB-lite"/>
    </source>
</evidence>
<feature type="region of interest" description="Disordered" evidence="9">
    <location>
        <begin position="192"/>
        <end position="269"/>
    </location>
</feature>